<feature type="non-terminal residue" evidence="2">
    <location>
        <position position="48"/>
    </location>
</feature>
<accession>A0ABR8Q8A7</accession>
<organism evidence="2 3">
    <name type="scientific">Clostridium gallinarum</name>
    <dbReference type="NCBI Taxonomy" id="2762246"/>
    <lineage>
        <taxon>Bacteria</taxon>
        <taxon>Bacillati</taxon>
        <taxon>Bacillota</taxon>
        <taxon>Clostridia</taxon>
        <taxon>Eubacteriales</taxon>
        <taxon>Clostridiaceae</taxon>
        <taxon>Clostridium</taxon>
    </lineage>
</organism>
<protein>
    <submittedName>
        <fullName evidence="2">GGDEF domain-containing protein</fullName>
    </submittedName>
</protein>
<dbReference type="EMBL" id="JACSQZ010000140">
    <property type="protein sequence ID" value="MBD7916662.1"/>
    <property type="molecule type" value="Genomic_DNA"/>
</dbReference>
<keyword evidence="3" id="KW-1185">Reference proteome</keyword>
<reference evidence="2 3" key="1">
    <citation type="submission" date="2020-08" db="EMBL/GenBank/DDBJ databases">
        <title>A Genomic Blueprint of the Chicken Gut Microbiome.</title>
        <authorList>
            <person name="Gilroy R."/>
            <person name="Ravi A."/>
            <person name="Getino M."/>
            <person name="Pursley I."/>
            <person name="Horton D.L."/>
            <person name="Alikhan N.-F."/>
            <person name="Baker D."/>
            <person name="Gharbi K."/>
            <person name="Hall N."/>
            <person name="Watson M."/>
            <person name="Adriaenssens E.M."/>
            <person name="Foster-Nyarko E."/>
            <person name="Jarju S."/>
            <person name="Secka A."/>
            <person name="Antonio M."/>
            <person name="Oren A."/>
            <person name="Chaudhuri R."/>
            <person name="La Ragione R.M."/>
            <person name="Hildebrand F."/>
            <person name="Pallen M.J."/>
        </authorList>
    </citation>
    <scope>NUCLEOTIDE SEQUENCE [LARGE SCALE GENOMIC DNA]</scope>
    <source>
        <strain evidence="2 3">Sa3CUN1</strain>
    </source>
</reference>
<feature type="transmembrane region" description="Helical" evidence="1">
    <location>
        <begin position="27"/>
        <end position="45"/>
    </location>
</feature>
<keyword evidence="1" id="KW-1133">Transmembrane helix</keyword>
<proteinExistence type="predicted"/>
<comment type="caution">
    <text evidence="2">The sequence shown here is derived from an EMBL/GenBank/DDBJ whole genome shotgun (WGS) entry which is preliminary data.</text>
</comment>
<evidence type="ECO:0000256" key="1">
    <source>
        <dbReference type="SAM" id="Phobius"/>
    </source>
</evidence>
<gene>
    <name evidence="2" type="ORF">H9660_16160</name>
</gene>
<evidence type="ECO:0000313" key="3">
    <source>
        <dbReference type="Proteomes" id="UP000640335"/>
    </source>
</evidence>
<name>A0ABR8Q8A7_9CLOT</name>
<keyword evidence="1" id="KW-0812">Transmembrane</keyword>
<evidence type="ECO:0000313" key="2">
    <source>
        <dbReference type="EMBL" id="MBD7916662.1"/>
    </source>
</evidence>
<dbReference type="Proteomes" id="UP000640335">
    <property type="component" value="Unassembled WGS sequence"/>
</dbReference>
<sequence>MNLLIGYFLALTIIITLIDFKNSFENYIMLTILMIVGIVSYYFNITIS</sequence>
<keyword evidence="1" id="KW-0472">Membrane</keyword>